<organism evidence="2 3">
    <name type="scientific">Okibacterium fritillariae</name>
    <dbReference type="NCBI Taxonomy" id="123320"/>
    <lineage>
        <taxon>Bacteria</taxon>
        <taxon>Bacillati</taxon>
        <taxon>Actinomycetota</taxon>
        <taxon>Actinomycetes</taxon>
        <taxon>Micrococcales</taxon>
        <taxon>Microbacteriaceae</taxon>
        <taxon>Okibacterium</taxon>
    </lineage>
</organism>
<keyword evidence="3" id="KW-1185">Reference proteome</keyword>
<dbReference type="PANTHER" id="PTHR43798:SF33">
    <property type="entry name" value="HYDROLASE, PUTATIVE (AFU_ORTHOLOGUE AFUA_2G14860)-RELATED"/>
    <property type="match status" value="1"/>
</dbReference>
<dbReference type="GO" id="GO:0016020">
    <property type="term" value="C:membrane"/>
    <property type="evidence" value="ECO:0007669"/>
    <property type="project" value="TreeGrafter"/>
</dbReference>
<sequence>MKKPLKITLIVVGVLVAIPVVFVGTTATVNVVATNVEAADRQVYGELVDVDGKKMNVVDQGSGEQTIVLLPGQGTASPAIDFAPLIDELDDTYRVITVEPFGYGRSDDTDTPRTTANIASEVHEAVSSLGVDKYVLAGHSIAGIYALDYVERFRDEVTAFVGIDTSVPGQPGMDADLPLGLFGTLKNLGLVRLIAGLSDDPYAGTPYTASQKEQLALFANKNSMSPTMLNEMEHIAPNFAEAESRTFPADLPVLLFAQQNNTGVEGWAELHEKQAAHAERGELILLDADHYLHHTKSPEIAEAMKRFLG</sequence>
<dbReference type="RefSeq" id="WP_079727808.1">
    <property type="nucleotide sequence ID" value="NZ_FUZP01000001.1"/>
</dbReference>
<feature type="domain" description="AB hydrolase-1" evidence="1">
    <location>
        <begin position="67"/>
        <end position="301"/>
    </location>
</feature>
<reference evidence="2 3" key="1">
    <citation type="submission" date="2017-02" db="EMBL/GenBank/DDBJ databases">
        <authorList>
            <person name="Peterson S.W."/>
        </authorList>
    </citation>
    <scope>NUCLEOTIDE SEQUENCE [LARGE SCALE GENOMIC DNA]</scope>
    <source>
        <strain evidence="2 3">VKM Ac-2059</strain>
    </source>
</reference>
<proteinExistence type="predicted"/>
<dbReference type="SUPFAM" id="SSF53474">
    <property type="entry name" value="alpha/beta-Hydrolases"/>
    <property type="match status" value="1"/>
</dbReference>
<dbReference type="PANTHER" id="PTHR43798">
    <property type="entry name" value="MONOACYLGLYCEROL LIPASE"/>
    <property type="match status" value="1"/>
</dbReference>
<dbReference type="EMBL" id="FUZP01000001">
    <property type="protein sequence ID" value="SKC54545.1"/>
    <property type="molecule type" value="Genomic_DNA"/>
</dbReference>
<gene>
    <name evidence="2" type="ORF">SAMN06309945_1836</name>
</gene>
<dbReference type="GO" id="GO:0003824">
    <property type="term" value="F:catalytic activity"/>
    <property type="evidence" value="ECO:0007669"/>
    <property type="project" value="UniProtKB-ARBA"/>
</dbReference>
<dbReference type="Proteomes" id="UP000190857">
    <property type="component" value="Unassembled WGS sequence"/>
</dbReference>
<accession>A0A1T5JT63</accession>
<dbReference type="InterPro" id="IPR029058">
    <property type="entry name" value="AB_hydrolase_fold"/>
</dbReference>
<dbReference type="InterPro" id="IPR050266">
    <property type="entry name" value="AB_hydrolase_sf"/>
</dbReference>
<evidence type="ECO:0000313" key="2">
    <source>
        <dbReference type="EMBL" id="SKC54545.1"/>
    </source>
</evidence>
<evidence type="ECO:0000259" key="1">
    <source>
        <dbReference type="Pfam" id="PF12697"/>
    </source>
</evidence>
<dbReference type="OrthoDB" id="7185741at2"/>
<dbReference type="Pfam" id="PF12697">
    <property type="entry name" value="Abhydrolase_6"/>
    <property type="match status" value="1"/>
</dbReference>
<protein>
    <submittedName>
        <fullName evidence="2">Pimeloyl-ACP methyl ester carboxylesterase</fullName>
    </submittedName>
</protein>
<dbReference type="Gene3D" id="3.40.50.1820">
    <property type="entry name" value="alpha/beta hydrolase"/>
    <property type="match status" value="1"/>
</dbReference>
<dbReference type="STRING" id="123320.SAMN06309945_1836"/>
<dbReference type="AlphaFoldDB" id="A0A1T5JT63"/>
<name>A0A1T5JT63_9MICO</name>
<dbReference type="InterPro" id="IPR000073">
    <property type="entry name" value="AB_hydrolase_1"/>
</dbReference>
<evidence type="ECO:0000313" key="3">
    <source>
        <dbReference type="Proteomes" id="UP000190857"/>
    </source>
</evidence>